<dbReference type="PANTHER" id="PTHR43031:SF7">
    <property type="entry name" value="NITRIC OXIDE REDUCTASE FLRD-NAD(+) REDUCTASE"/>
    <property type="match status" value="1"/>
</dbReference>
<dbReference type="Gene3D" id="3.40.250.10">
    <property type="entry name" value="Rhodanese-like domain"/>
    <property type="match status" value="1"/>
</dbReference>
<dbReference type="PROSITE" id="PS50206">
    <property type="entry name" value="RHODANESE_3"/>
    <property type="match status" value="1"/>
</dbReference>
<organism evidence="2 3">
    <name type="scientific">Humidesulfovibrio mexicanus</name>
    <dbReference type="NCBI Taxonomy" id="147047"/>
    <lineage>
        <taxon>Bacteria</taxon>
        <taxon>Pseudomonadati</taxon>
        <taxon>Thermodesulfobacteriota</taxon>
        <taxon>Desulfovibrionia</taxon>
        <taxon>Desulfovibrionales</taxon>
        <taxon>Desulfovibrionaceae</taxon>
        <taxon>Humidesulfovibrio</taxon>
    </lineage>
</organism>
<dbReference type="Pfam" id="PF00581">
    <property type="entry name" value="Rhodanese"/>
    <property type="match status" value="1"/>
</dbReference>
<dbReference type="InterPro" id="IPR036873">
    <property type="entry name" value="Rhodanese-like_dom_sf"/>
</dbReference>
<dbReference type="EMBL" id="FZOC01000001">
    <property type="protein sequence ID" value="SNR68190.1"/>
    <property type="molecule type" value="Genomic_DNA"/>
</dbReference>
<name>A0A238YAZ2_9BACT</name>
<reference evidence="2 3" key="1">
    <citation type="submission" date="2017-06" db="EMBL/GenBank/DDBJ databases">
        <authorList>
            <person name="Kim H.J."/>
            <person name="Triplett B.A."/>
        </authorList>
    </citation>
    <scope>NUCLEOTIDE SEQUENCE [LARGE SCALE GENOMIC DNA]</scope>
    <source>
        <strain evidence="2 3">DSM 13116</strain>
    </source>
</reference>
<dbReference type="RefSeq" id="WP_089271979.1">
    <property type="nucleotide sequence ID" value="NZ_FZOC01000001.1"/>
</dbReference>
<dbReference type="InterPro" id="IPR050229">
    <property type="entry name" value="GlpE_sulfurtransferase"/>
</dbReference>
<evidence type="ECO:0000313" key="3">
    <source>
        <dbReference type="Proteomes" id="UP000198324"/>
    </source>
</evidence>
<dbReference type="SMART" id="SM00450">
    <property type="entry name" value="RHOD"/>
    <property type="match status" value="1"/>
</dbReference>
<dbReference type="AlphaFoldDB" id="A0A238YAZ2"/>
<keyword evidence="2" id="KW-0808">Transferase</keyword>
<accession>A0A238YAZ2</accession>
<evidence type="ECO:0000313" key="2">
    <source>
        <dbReference type="EMBL" id="SNR68190.1"/>
    </source>
</evidence>
<evidence type="ECO:0000259" key="1">
    <source>
        <dbReference type="PROSITE" id="PS50206"/>
    </source>
</evidence>
<dbReference type="InterPro" id="IPR001763">
    <property type="entry name" value="Rhodanese-like_dom"/>
</dbReference>
<dbReference type="Proteomes" id="UP000198324">
    <property type="component" value="Unassembled WGS sequence"/>
</dbReference>
<dbReference type="CDD" id="cd00158">
    <property type="entry name" value="RHOD"/>
    <property type="match status" value="1"/>
</dbReference>
<dbReference type="SUPFAM" id="SSF52821">
    <property type="entry name" value="Rhodanese/Cell cycle control phosphatase"/>
    <property type="match status" value="1"/>
</dbReference>
<dbReference type="GO" id="GO:0016740">
    <property type="term" value="F:transferase activity"/>
    <property type="evidence" value="ECO:0007669"/>
    <property type="project" value="UniProtKB-KW"/>
</dbReference>
<proteinExistence type="predicted"/>
<keyword evidence="3" id="KW-1185">Reference proteome</keyword>
<feature type="domain" description="Rhodanese" evidence="1">
    <location>
        <begin position="61"/>
        <end position="155"/>
    </location>
</feature>
<sequence>MRHASRIIGQCLGIIALSGVLAAGSNALRPDGLPLVHAAQSAVTVGASGEIGVKDAALLFLSGRAVFLDARSQLEYEMGHIQGAVWLPPREFASQFQDIKPLLAGKDAVIAYCDGERCTLAATLAKHLRGAGVKNVVELKNGWALWQAERLPVAKGGAMSRAAGAPEGQCRDCGKK</sequence>
<dbReference type="PANTHER" id="PTHR43031">
    <property type="entry name" value="FAD-DEPENDENT OXIDOREDUCTASE"/>
    <property type="match status" value="1"/>
</dbReference>
<gene>
    <name evidence="2" type="ORF">SAMN04488503_0833</name>
</gene>
<protein>
    <submittedName>
        <fullName evidence="2">Rhodanese-related sulfurtransferase</fullName>
    </submittedName>
</protein>
<dbReference type="OrthoDB" id="9789348at2"/>